<dbReference type="RefSeq" id="WP_164692484.1">
    <property type="nucleotide sequence ID" value="NZ_JAAIKB010000001.1"/>
</dbReference>
<keyword evidence="2" id="KW-1185">Reference proteome</keyword>
<gene>
    <name evidence="1" type="ORF">G3576_01135</name>
</gene>
<dbReference type="InterPro" id="IPR014917">
    <property type="entry name" value="DUF1800"/>
</dbReference>
<comment type="caution">
    <text evidence="1">The sequence shown here is derived from an EMBL/GenBank/DDBJ whole genome shotgun (WGS) entry which is preliminary data.</text>
</comment>
<name>A0A6M1LE70_9PROT</name>
<organism evidence="1 2">
    <name type="scientific">Falsiroseomonas algicola</name>
    <dbReference type="NCBI Taxonomy" id="2716930"/>
    <lineage>
        <taxon>Bacteria</taxon>
        <taxon>Pseudomonadati</taxon>
        <taxon>Pseudomonadota</taxon>
        <taxon>Alphaproteobacteria</taxon>
        <taxon>Acetobacterales</taxon>
        <taxon>Roseomonadaceae</taxon>
        <taxon>Falsiroseomonas</taxon>
    </lineage>
</organism>
<reference evidence="1 2" key="1">
    <citation type="submission" date="2020-03" db="EMBL/GenBank/DDBJ databases">
        <title>Roseomonas stagni sp. nov., isolated from pond water in Japan.</title>
        <authorList>
            <person name="Furuhata K."/>
            <person name="Miyamoto H."/>
            <person name="Goto K."/>
        </authorList>
    </citation>
    <scope>NUCLEOTIDE SEQUENCE [LARGE SCALE GENOMIC DNA]</scope>
    <source>
        <strain evidence="1 2">PeD5</strain>
    </source>
</reference>
<protein>
    <submittedName>
        <fullName evidence="1">DUF1800 domain-containing protein</fullName>
    </submittedName>
</protein>
<accession>A0A6M1LE70</accession>
<dbReference type="Pfam" id="PF08811">
    <property type="entry name" value="DUF1800"/>
    <property type="match status" value="1"/>
</dbReference>
<dbReference type="AlphaFoldDB" id="A0A6M1LE70"/>
<dbReference type="Proteomes" id="UP000475385">
    <property type="component" value="Unassembled WGS sequence"/>
</dbReference>
<sequence>MSVRGHIAAIRFGYGLRLGEAPPANPEAWLIEQLDRPAAPPEGLSLAEGIRLRMEDQAARRAGQETPRAANGRSALNDAVRNEGIAHAHRRLTTAQGFRERLVDFWMNHFTVSRRVGVIQPIIGAFERDAIRPHVTGRFADMVVAVARHPAMLVYLDNAGSIGPNSPTGQRRRRGLNENLAREVLELHTLSPAGGYTQEDVQAFARLLTGWSVEFTNPPVGFVYRTAAHEPGAKVILGRRFGDGEAEGEAALRFLAEHPATWRHLAVKLARHFVADDPPPAAVRALEAVLRETKGDLGATARALVRLPQAWDPPLAKFRAPADYVIAAARAIALPEDRADVIVSGMAALAQPLWTAPQPNGWPDTMAEWASPEGLMRRVDWAYNLAGRAPRADARAVAETALGPLGKGETATAMARAGSVRDALTLLFGSPEFMQR</sequence>
<proteinExistence type="predicted"/>
<dbReference type="EMBL" id="JAAIKB010000001">
    <property type="protein sequence ID" value="NGM18598.1"/>
    <property type="molecule type" value="Genomic_DNA"/>
</dbReference>
<evidence type="ECO:0000313" key="2">
    <source>
        <dbReference type="Proteomes" id="UP000475385"/>
    </source>
</evidence>
<evidence type="ECO:0000313" key="1">
    <source>
        <dbReference type="EMBL" id="NGM18598.1"/>
    </source>
</evidence>